<sequence>MDLQARYGETKCIIHANAVREKKPHEALRCRRGHISLKSTKQHSARSRSLDLMSCCR</sequence>
<dbReference type="Gramene" id="VVA37135">
    <property type="protein sequence ID" value="VVA37135"/>
    <property type="gene ID" value="Prudul26B025366"/>
</dbReference>
<dbReference type="InParanoid" id="A0A5E4GB54"/>
<accession>A0A5E4GB54</accession>
<dbReference type="EMBL" id="CABIKO010000509">
    <property type="protein sequence ID" value="VVA37135.1"/>
    <property type="molecule type" value="Genomic_DNA"/>
</dbReference>
<gene>
    <name evidence="1" type="ORF">ALMOND_2B025366</name>
</gene>
<dbReference type="Proteomes" id="UP000327085">
    <property type="component" value="Chromosome 8"/>
</dbReference>
<name>A0A5E4GB54_PRUDU</name>
<evidence type="ECO:0000313" key="2">
    <source>
        <dbReference type="Proteomes" id="UP000327085"/>
    </source>
</evidence>
<evidence type="ECO:0000313" key="1">
    <source>
        <dbReference type="EMBL" id="VVA37135.1"/>
    </source>
</evidence>
<proteinExistence type="predicted"/>
<protein>
    <submittedName>
        <fullName evidence="1">Uncharacterized protein</fullName>
    </submittedName>
</protein>
<organism evidence="1 2">
    <name type="scientific">Prunus dulcis</name>
    <name type="common">Almond</name>
    <name type="synonym">Amygdalus dulcis</name>
    <dbReference type="NCBI Taxonomy" id="3755"/>
    <lineage>
        <taxon>Eukaryota</taxon>
        <taxon>Viridiplantae</taxon>
        <taxon>Streptophyta</taxon>
        <taxon>Embryophyta</taxon>
        <taxon>Tracheophyta</taxon>
        <taxon>Spermatophyta</taxon>
        <taxon>Magnoliopsida</taxon>
        <taxon>eudicotyledons</taxon>
        <taxon>Gunneridae</taxon>
        <taxon>Pentapetalae</taxon>
        <taxon>rosids</taxon>
        <taxon>fabids</taxon>
        <taxon>Rosales</taxon>
        <taxon>Rosaceae</taxon>
        <taxon>Amygdaloideae</taxon>
        <taxon>Amygdaleae</taxon>
        <taxon>Prunus</taxon>
    </lineage>
</organism>
<dbReference type="AlphaFoldDB" id="A0A5E4GB54"/>
<reference evidence="2" key="1">
    <citation type="journal article" date="2020" name="Plant J.">
        <title>Transposons played a major role in the diversification between the closely related almond and peach genomes: results from the almond genome sequence.</title>
        <authorList>
            <person name="Alioto T."/>
            <person name="Alexiou K.G."/>
            <person name="Bardil A."/>
            <person name="Barteri F."/>
            <person name="Castanera R."/>
            <person name="Cruz F."/>
            <person name="Dhingra A."/>
            <person name="Duval H."/>
            <person name="Fernandez I Marti A."/>
            <person name="Frias L."/>
            <person name="Galan B."/>
            <person name="Garcia J.L."/>
            <person name="Howad W."/>
            <person name="Gomez-Garrido J."/>
            <person name="Gut M."/>
            <person name="Julca I."/>
            <person name="Morata J."/>
            <person name="Puigdomenech P."/>
            <person name="Ribeca P."/>
            <person name="Rubio Cabetas M.J."/>
            <person name="Vlasova A."/>
            <person name="Wirthensohn M."/>
            <person name="Garcia-Mas J."/>
            <person name="Gabaldon T."/>
            <person name="Casacuberta J.M."/>
            <person name="Arus P."/>
        </authorList>
    </citation>
    <scope>NUCLEOTIDE SEQUENCE [LARGE SCALE GENOMIC DNA]</scope>
    <source>
        <strain evidence="2">cv. Texas</strain>
    </source>
</reference>